<proteinExistence type="predicted"/>
<dbReference type="SUPFAM" id="SSF53098">
    <property type="entry name" value="Ribonuclease H-like"/>
    <property type="match status" value="1"/>
</dbReference>
<evidence type="ECO:0000256" key="1">
    <source>
        <dbReference type="SAM" id="MobiDB-lite"/>
    </source>
</evidence>
<evidence type="ECO:0000259" key="2">
    <source>
        <dbReference type="PROSITE" id="PS50994"/>
    </source>
</evidence>
<organism evidence="3 4">
    <name type="scientific">Spirosoma endophyticum</name>
    <dbReference type="NCBI Taxonomy" id="662367"/>
    <lineage>
        <taxon>Bacteria</taxon>
        <taxon>Pseudomonadati</taxon>
        <taxon>Bacteroidota</taxon>
        <taxon>Cytophagia</taxon>
        <taxon>Cytophagales</taxon>
        <taxon>Cytophagaceae</taxon>
        <taxon>Spirosoma</taxon>
    </lineage>
</organism>
<gene>
    <name evidence="3" type="ORF">SAMN05216167_15316</name>
</gene>
<dbReference type="Gene3D" id="3.30.420.10">
    <property type="entry name" value="Ribonuclease H-like superfamily/Ribonuclease H"/>
    <property type="match status" value="1"/>
</dbReference>
<evidence type="ECO:0000313" key="4">
    <source>
        <dbReference type="Proteomes" id="UP000198598"/>
    </source>
</evidence>
<evidence type="ECO:0000313" key="3">
    <source>
        <dbReference type="EMBL" id="SFF35848.1"/>
    </source>
</evidence>
<feature type="non-terminal residue" evidence="3">
    <location>
        <position position="1"/>
    </location>
</feature>
<dbReference type="GO" id="GO:0015074">
    <property type="term" value="P:DNA integration"/>
    <property type="evidence" value="ECO:0007669"/>
    <property type="project" value="InterPro"/>
</dbReference>
<dbReference type="EMBL" id="FOLQ01000053">
    <property type="protein sequence ID" value="SFF35848.1"/>
    <property type="molecule type" value="Genomic_DNA"/>
</dbReference>
<dbReference type="InterPro" id="IPR050900">
    <property type="entry name" value="Transposase_IS3/IS150/IS904"/>
</dbReference>
<dbReference type="InterPro" id="IPR001584">
    <property type="entry name" value="Integrase_cat-core"/>
</dbReference>
<dbReference type="PROSITE" id="PS50994">
    <property type="entry name" value="INTEGRASE"/>
    <property type="match status" value="1"/>
</dbReference>
<dbReference type="Proteomes" id="UP000198598">
    <property type="component" value="Unassembled WGS sequence"/>
</dbReference>
<sequence>RKAKIAISMTEQGDPYENALAERVNRTIKEEMLLNRSFVNYEAAKEAVGRAIENYNRLRPHRSCNYYTPQQAHQMQGELTKKWRVRKRSQPEKVQPKATKIEA</sequence>
<dbReference type="AlphaFoldDB" id="A0A1I2I2F2"/>
<dbReference type="InterPro" id="IPR012337">
    <property type="entry name" value="RNaseH-like_sf"/>
</dbReference>
<dbReference type="Pfam" id="PF13683">
    <property type="entry name" value="rve_3"/>
    <property type="match status" value="1"/>
</dbReference>
<dbReference type="PANTHER" id="PTHR46889">
    <property type="entry name" value="TRANSPOSASE INSF FOR INSERTION SEQUENCE IS3B-RELATED"/>
    <property type="match status" value="1"/>
</dbReference>
<feature type="domain" description="Integrase catalytic" evidence="2">
    <location>
        <begin position="1"/>
        <end position="77"/>
    </location>
</feature>
<dbReference type="RefSeq" id="WP_143100887.1">
    <property type="nucleotide sequence ID" value="NZ_FOLQ01000053.1"/>
</dbReference>
<keyword evidence="4" id="KW-1185">Reference proteome</keyword>
<reference evidence="3 4" key="1">
    <citation type="submission" date="2016-10" db="EMBL/GenBank/DDBJ databases">
        <authorList>
            <person name="de Groot N.N."/>
        </authorList>
    </citation>
    <scope>NUCLEOTIDE SEQUENCE [LARGE SCALE GENOMIC DNA]</scope>
    <source>
        <strain evidence="3 4">DSM 26130</strain>
    </source>
</reference>
<feature type="region of interest" description="Disordered" evidence="1">
    <location>
        <begin position="84"/>
        <end position="103"/>
    </location>
</feature>
<name>A0A1I2I2F2_9BACT</name>
<dbReference type="OrthoDB" id="936265at2"/>
<dbReference type="InterPro" id="IPR036397">
    <property type="entry name" value="RNaseH_sf"/>
</dbReference>
<dbReference type="STRING" id="662367.SAMN05216167_15316"/>
<feature type="compositionally biased region" description="Basic and acidic residues" evidence="1">
    <location>
        <begin position="89"/>
        <end position="103"/>
    </location>
</feature>
<dbReference type="GO" id="GO:0003676">
    <property type="term" value="F:nucleic acid binding"/>
    <property type="evidence" value="ECO:0007669"/>
    <property type="project" value="InterPro"/>
</dbReference>
<dbReference type="PANTHER" id="PTHR46889:SF5">
    <property type="entry name" value="INTEGRASE PROTEIN"/>
    <property type="match status" value="1"/>
</dbReference>
<protein>
    <submittedName>
        <fullName evidence="3">Integrase core domain-containing protein</fullName>
    </submittedName>
</protein>
<accession>A0A1I2I2F2</accession>